<gene>
    <name evidence="3" type="ORF">AAFF_G00389820</name>
</gene>
<proteinExistence type="predicted"/>
<protein>
    <submittedName>
        <fullName evidence="3">Uncharacterized protein</fullName>
    </submittedName>
</protein>
<comment type="caution">
    <text evidence="3">The sequence shown here is derived from an EMBL/GenBank/DDBJ whole genome shotgun (WGS) entry which is preliminary data.</text>
</comment>
<evidence type="ECO:0000256" key="1">
    <source>
        <dbReference type="SAM" id="MobiDB-lite"/>
    </source>
</evidence>
<feature type="compositionally biased region" description="Basic and acidic residues" evidence="1">
    <location>
        <begin position="45"/>
        <end position="56"/>
    </location>
</feature>
<evidence type="ECO:0000256" key="2">
    <source>
        <dbReference type="SAM" id="Phobius"/>
    </source>
</evidence>
<feature type="transmembrane region" description="Helical" evidence="2">
    <location>
        <begin position="6"/>
        <end position="26"/>
    </location>
</feature>
<name>A0AAD7WLE8_9TELE</name>
<keyword evidence="4" id="KW-1185">Reference proteome</keyword>
<dbReference type="EMBL" id="JAINUG010000073">
    <property type="protein sequence ID" value="KAJ8401025.1"/>
    <property type="molecule type" value="Genomic_DNA"/>
</dbReference>
<keyword evidence="2" id="KW-1133">Transmembrane helix</keyword>
<organism evidence="3 4">
    <name type="scientific">Aldrovandia affinis</name>
    <dbReference type="NCBI Taxonomy" id="143900"/>
    <lineage>
        <taxon>Eukaryota</taxon>
        <taxon>Metazoa</taxon>
        <taxon>Chordata</taxon>
        <taxon>Craniata</taxon>
        <taxon>Vertebrata</taxon>
        <taxon>Euteleostomi</taxon>
        <taxon>Actinopterygii</taxon>
        <taxon>Neopterygii</taxon>
        <taxon>Teleostei</taxon>
        <taxon>Notacanthiformes</taxon>
        <taxon>Halosauridae</taxon>
        <taxon>Aldrovandia</taxon>
    </lineage>
</organism>
<dbReference type="Proteomes" id="UP001221898">
    <property type="component" value="Unassembled WGS sequence"/>
</dbReference>
<feature type="region of interest" description="Disordered" evidence="1">
    <location>
        <begin position="31"/>
        <end position="56"/>
    </location>
</feature>
<evidence type="ECO:0000313" key="3">
    <source>
        <dbReference type="EMBL" id="KAJ8401025.1"/>
    </source>
</evidence>
<accession>A0AAD7WLE8</accession>
<keyword evidence="2" id="KW-0472">Membrane</keyword>
<reference evidence="3" key="1">
    <citation type="journal article" date="2023" name="Science">
        <title>Genome structures resolve the early diversification of teleost fishes.</title>
        <authorList>
            <person name="Parey E."/>
            <person name="Louis A."/>
            <person name="Montfort J."/>
            <person name="Bouchez O."/>
            <person name="Roques C."/>
            <person name="Iampietro C."/>
            <person name="Lluch J."/>
            <person name="Castinel A."/>
            <person name="Donnadieu C."/>
            <person name="Desvignes T."/>
            <person name="Floi Bucao C."/>
            <person name="Jouanno E."/>
            <person name="Wen M."/>
            <person name="Mejri S."/>
            <person name="Dirks R."/>
            <person name="Jansen H."/>
            <person name="Henkel C."/>
            <person name="Chen W.J."/>
            <person name="Zahm M."/>
            <person name="Cabau C."/>
            <person name="Klopp C."/>
            <person name="Thompson A.W."/>
            <person name="Robinson-Rechavi M."/>
            <person name="Braasch I."/>
            <person name="Lecointre G."/>
            <person name="Bobe J."/>
            <person name="Postlethwait J.H."/>
            <person name="Berthelot C."/>
            <person name="Roest Crollius H."/>
            <person name="Guiguen Y."/>
        </authorList>
    </citation>
    <scope>NUCLEOTIDE SEQUENCE</scope>
    <source>
        <strain evidence="3">NC1722</strain>
    </source>
</reference>
<dbReference type="AlphaFoldDB" id="A0AAD7WLE8"/>
<keyword evidence="2" id="KW-0812">Transmembrane</keyword>
<evidence type="ECO:0000313" key="4">
    <source>
        <dbReference type="Proteomes" id="UP001221898"/>
    </source>
</evidence>
<sequence>MQVLWALTGHVSRGVATHLVLVLLMHRNEARARERRSSVTTTPHPETRHRGEREARCVQHHRLQTC</sequence>